<keyword evidence="1" id="KW-1133">Transmembrane helix</keyword>
<dbReference type="InterPro" id="IPR029027">
    <property type="entry name" value="Single_a-helix_sf"/>
</dbReference>
<sequence length="60" mass="6851">MRLLTHFAAKFGKRHMELGMNWIPSAAAYGGTAFLALIYFTDWKVIAGKIPIYNTKFKDQ</sequence>
<dbReference type="InterPro" id="IPR015089">
    <property type="entry name" value="UQCR"/>
</dbReference>
<dbReference type="PANTHER" id="PTHR15420">
    <property type="entry name" value="UBIQUINOL-CYTOCHROME C REDUCTASE COMPLEX 6.4 KD PROTEIN"/>
    <property type="match status" value="1"/>
</dbReference>
<dbReference type="SUPFAM" id="SSF81518">
    <property type="entry name" value="Subunit XI (6.4 kDa protein) of cytochrome bc1 complex (Ubiquinol-cytochrome c reductase)"/>
    <property type="match status" value="1"/>
</dbReference>
<dbReference type="GO" id="GO:0006122">
    <property type="term" value="P:mitochondrial electron transport, ubiquinol to cytochrome c"/>
    <property type="evidence" value="ECO:0007669"/>
    <property type="project" value="InterPro"/>
</dbReference>
<accession>A0AAW2I9Z9</accession>
<protein>
    <recommendedName>
        <fullName evidence="3">Cytochrome b-c1 complex subunit 10</fullName>
    </recommendedName>
</protein>
<proteinExistence type="predicted"/>
<evidence type="ECO:0000313" key="2">
    <source>
        <dbReference type="EMBL" id="KAL0278970.1"/>
    </source>
</evidence>
<dbReference type="PANTHER" id="PTHR15420:SF2">
    <property type="entry name" value="CYTOCHROME B-C1 COMPLEX SUBUNIT 10"/>
    <property type="match status" value="1"/>
</dbReference>
<keyword evidence="1" id="KW-0812">Transmembrane</keyword>
<organism evidence="2">
    <name type="scientific">Menopon gallinae</name>
    <name type="common">poultry shaft louse</name>
    <dbReference type="NCBI Taxonomy" id="328185"/>
    <lineage>
        <taxon>Eukaryota</taxon>
        <taxon>Metazoa</taxon>
        <taxon>Ecdysozoa</taxon>
        <taxon>Arthropoda</taxon>
        <taxon>Hexapoda</taxon>
        <taxon>Insecta</taxon>
        <taxon>Pterygota</taxon>
        <taxon>Neoptera</taxon>
        <taxon>Paraneoptera</taxon>
        <taxon>Psocodea</taxon>
        <taxon>Troctomorpha</taxon>
        <taxon>Phthiraptera</taxon>
        <taxon>Amblycera</taxon>
        <taxon>Menoponidae</taxon>
        <taxon>Menopon</taxon>
    </lineage>
</organism>
<dbReference type="Pfam" id="PF08997">
    <property type="entry name" value="UCR_6-4kD"/>
    <property type="match status" value="1"/>
</dbReference>
<evidence type="ECO:0000256" key="1">
    <source>
        <dbReference type="SAM" id="Phobius"/>
    </source>
</evidence>
<dbReference type="Gene3D" id="1.20.5.220">
    <property type="match status" value="1"/>
</dbReference>
<name>A0AAW2I9Z9_9NEOP</name>
<dbReference type="GO" id="GO:0005743">
    <property type="term" value="C:mitochondrial inner membrane"/>
    <property type="evidence" value="ECO:0007669"/>
    <property type="project" value="TreeGrafter"/>
</dbReference>
<reference evidence="2" key="1">
    <citation type="journal article" date="2024" name="Gigascience">
        <title>Chromosome-level genome of the poultry shaft louse Menopon gallinae provides insight into the host-switching and adaptive evolution of parasitic lice.</title>
        <authorList>
            <person name="Xu Y."/>
            <person name="Ma L."/>
            <person name="Liu S."/>
            <person name="Liang Y."/>
            <person name="Liu Q."/>
            <person name="He Z."/>
            <person name="Tian L."/>
            <person name="Duan Y."/>
            <person name="Cai W."/>
            <person name="Li H."/>
            <person name="Song F."/>
        </authorList>
    </citation>
    <scope>NUCLEOTIDE SEQUENCE</scope>
    <source>
        <strain evidence="2">Cailab_2023a</strain>
    </source>
</reference>
<keyword evidence="1" id="KW-0472">Membrane</keyword>
<gene>
    <name evidence="2" type="ORF">PYX00_000630</name>
</gene>
<feature type="transmembrane region" description="Helical" evidence="1">
    <location>
        <begin position="21"/>
        <end position="40"/>
    </location>
</feature>
<dbReference type="EMBL" id="JARGDH010000001">
    <property type="protein sequence ID" value="KAL0278970.1"/>
    <property type="molecule type" value="Genomic_DNA"/>
</dbReference>
<evidence type="ECO:0008006" key="3">
    <source>
        <dbReference type="Google" id="ProtNLM"/>
    </source>
</evidence>
<comment type="caution">
    <text evidence="2">The sequence shown here is derived from an EMBL/GenBank/DDBJ whole genome shotgun (WGS) entry which is preliminary data.</text>
</comment>
<dbReference type="AlphaFoldDB" id="A0AAW2I9Z9"/>